<feature type="region of interest" description="Disordered" evidence="1">
    <location>
        <begin position="1"/>
        <end position="35"/>
    </location>
</feature>
<sequence length="258" mass="29100">MEHRRISSAEKGKGIDFALQQPSRSARVKVPQPENAEQLRKHSLTLIGCVTNKLDKHCTKCLKLDHELKECLVARAEARALKAADEGNTSGHPVGTTKDKNSASSHDPDILRARDQPLNPPFQFSASIRNNEKGKSYTNEPQTNSWQERSGHRRSYLASERSGHGSERAPRDREYYRHRQLPAPPSRSFYREVPKQPPMLEDIDSSASKSYPENADRGIPHQIMDESLPHIALQDTVGEVRDAMKQYSQCADPTEREA</sequence>
<feature type="compositionally biased region" description="Basic and acidic residues" evidence="1">
    <location>
        <begin position="161"/>
        <end position="173"/>
    </location>
</feature>
<evidence type="ECO:0000256" key="1">
    <source>
        <dbReference type="SAM" id="MobiDB-lite"/>
    </source>
</evidence>
<keyword evidence="3" id="KW-1185">Reference proteome</keyword>
<dbReference type="EMBL" id="JADBGQ010000007">
    <property type="protein sequence ID" value="KAG5388632.1"/>
    <property type="molecule type" value="Genomic_DNA"/>
</dbReference>
<reference evidence="2 3" key="1">
    <citation type="submission" date="2021-03" db="EMBL/GenBank/DDBJ databases">
        <authorList>
            <person name="King G.J."/>
            <person name="Bancroft I."/>
            <person name="Baten A."/>
            <person name="Bloomfield J."/>
            <person name="Borpatragohain P."/>
            <person name="He Z."/>
            <person name="Irish N."/>
            <person name="Irwin J."/>
            <person name="Liu K."/>
            <person name="Mauleon R.P."/>
            <person name="Moore J."/>
            <person name="Morris R."/>
            <person name="Ostergaard L."/>
            <person name="Wang B."/>
            <person name="Wells R."/>
        </authorList>
    </citation>
    <scope>NUCLEOTIDE SEQUENCE [LARGE SCALE GENOMIC DNA]</scope>
    <source>
        <strain evidence="2">R-o-18</strain>
        <tissue evidence="2">Leaf</tissue>
    </source>
</reference>
<feature type="region of interest" description="Disordered" evidence="1">
    <location>
        <begin position="83"/>
        <end position="173"/>
    </location>
</feature>
<gene>
    <name evidence="2" type="primary">A08p009220.1_BraROA</name>
    <name evidence="2" type="ORF">IGI04_030173</name>
</gene>
<feature type="compositionally biased region" description="Basic and acidic residues" evidence="1">
    <location>
        <begin position="1"/>
        <end position="14"/>
    </location>
</feature>
<protein>
    <recommendedName>
        <fullName evidence="4">Zinc knuckle CX2CX4HX4C domain-containing protein</fullName>
    </recommendedName>
</protein>
<feature type="compositionally biased region" description="Polar residues" evidence="1">
    <location>
        <begin position="136"/>
        <end position="148"/>
    </location>
</feature>
<evidence type="ECO:0000313" key="3">
    <source>
        <dbReference type="Proteomes" id="UP000823674"/>
    </source>
</evidence>
<comment type="caution">
    <text evidence="2">The sequence shown here is derived from an EMBL/GenBank/DDBJ whole genome shotgun (WGS) entry which is preliminary data.</text>
</comment>
<accession>A0ABQ7LQT0</accession>
<feature type="compositionally biased region" description="Basic and acidic residues" evidence="1">
    <location>
        <begin position="97"/>
        <end position="115"/>
    </location>
</feature>
<name>A0ABQ7LQT0_BRACM</name>
<evidence type="ECO:0000313" key="2">
    <source>
        <dbReference type="EMBL" id="KAG5388632.1"/>
    </source>
</evidence>
<proteinExistence type="predicted"/>
<organism evidence="2 3">
    <name type="scientific">Brassica rapa subsp. trilocularis</name>
    <dbReference type="NCBI Taxonomy" id="1813537"/>
    <lineage>
        <taxon>Eukaryota</taxon>
        <taxon>Viridiplantae</taxon>
        <taxon>Streptophyta</taxon>
        <taxon>Embryophyta</taxon>
        <taxon>Tracheophyta</taxon>
        <taxon>Spermatophyta</taxon>
        <taxon>Magnoliopsida</taxon>
        <taxon>eudicotyledons</taxon>
        <taxon>Gunneridae</taxon>
        <taxon>Pentapetalae</taxon>
        <taxon>rosids</taxon>
        <taxon>malvids</taxon>
        <taxon>Brassicales</taxon>
        <taxon>Brassicaceae</taxon>
        <taxon>Brassiceae</taxon>
        <taxon>Brassica</taxon>
    </lineage>
</organism>
<dbReference type="Proteomes" id="UP000823674">
    <property type="component" value="Chromosome A08"/>
</dbReference>
<evidence type="ECO:0008006" key="4">
    <source>
        <dbReference type="Google" id="ProtNLM"/>
    </source>
</evidence>